<dbReference type="InterPro" id="IPR027785">
    <property type="entry name" value="UvrD-like_helicase_C"/>
</dbReference>
<evidence type="ECO:0000256" key="2">
    <source>
        <dbReference type="ARBA" id="ARBA00022801"/>
    </source>
</evidence>
<evidence type="ECO:0000256" key="1">
    <source>
        <dbReference type="ARBA" id="ARBA00022741"/>
    </source>
</evidence>
<dbReference type="SUPFAM" id="SSF52540">
    <property type="entry name" value="P-loop containing nucleoside triphosphate hydrolases"/>
    <property type="match status" value="1"/>
</dbReference>
<evidence type="ECO:0000256" key="3">
    <source>
        <dbReference type="ARBA" id="ARBA00022806"/>
    </source>
</evidence>
<keyword evidence="4 5" id="KW-0067">ATP-binding</keyword>
<dbReference type="Proteomes" id="UP001595872">
    <property type="component" value="Unassembled WGS sequence"/>
</dbReference>
<dbReference type="Pfam" id="PF13538">
    <property type="entry name" value="UvrD_C_2"/>
    <property type="match status" value="1"/>
</dbReference>
<feature type="domain" description="UvrD-like helicase ATP-binding" evidence="7">
    <location>
        <begin position="196"/>
        <end position="636"/>
    </location>
</feature>
<dbReference type="Gene3D" id="3.40.50.300">
    <property type="entry name" value="P-loop containing nucleotide triphosphate hydrolases"/>
    <property type="match status" value="3"/>
</dbReference>
<dbReference type="PROSITE" id="PS51198">
    <property type="entry name" value="UVRD_HELICASE_ATP_BIND"/>
    <property type="match status" value="1"/>
</dbReference>
<name>A0ABV9U908_9ACTN</name>
<keyword evidence="3 5" id="KW-0347">Helicase</keyword>
<dbReference type="InterPro" id="IPR014016">
    <property type="entry name" value="UvrD-like_ATP-bd"/>
</dbReference>
<dbReference type="PANTHER" id="PTHR11070">
    <property type="entry name" value="UVRD / RECB / PCRA DNA HELICASE FAMILY MEMBER"/>
    <property type="match status" value="1"/>
</dbReference>
<evidence type="ECO:0000256" key="5">
    <source>
        <dbReference type="PROSITE-ProRule" id="PRU00560"/>
    </source>
</evidence>
<evidence type="ECO:0000256" key="6">
    <source>
        <dbReference type="SAM" id="MobiDB-lite"/>
    </source>
</evidence>
<feature type="binding site" evidence="5">
    <location>
        <begin position="217"/>
        <end position="224"/>
    </location>
    <ligand>
        <name>ATP</name>
        <dbReference type="ChEBI" id="CHEBI:30616"/>
    </ligand>
</feature>
<evidence type="ECO:0000259" key="7">
    <source>
        <dbReference type="PROSITE" id="PS51198"/>
    </source>
</evidence>
<organism evidence="8 9">
    <name type="scientific">Actinomadura gamaensis</name>
    <dbReference type="NCBI Taxonomy" id="1763541"/>
    <lineage>
        <taxon>Bacteria</taxon>
        <taxon>Bacillati</taxon>
        <taxon>Actinomycetota</taxon>
        <taxon>Actinomycetes</taxon>
        <taxon>Streptosporangiales</taxon>
        <taxon>Thermomonosporaceae</taxon>
        <taxon>Actinomadura</taxon>
    </lineage>
</organism>
<keyword evidence="1 5" id="KW-0547">Nucleotide-binding</keyword>
<evidence type="ECO:0000313" key="8">
    <source>
        <dbReference type="EMBL" id="MFC4911845.1"/>
    </source>
</evidence>
<sequence>MDDAEAGAGAEALRVALREEGERVGYMYARLDAERDAAERALRQGPLSGGGGGLQAQLEKSVATDEAARTLSRLLGVEHGLCFGRIDHRPDRPGEPSDTFYIGRIGLRDEDREPLLIDWRAAAARPFYTATPSSPGSLARRRHLHTRRREVVRVDDEVFDLDGLAEDARRSVVGEAALLATLRRGRTGRMSDVVATIQQEQDEVIRSGLHGVLVVQGGPGTGKTVAALHRAAYLLYTHRDVLERRGILIVGPNPTFLRYIEQVLPGLGETDVVLTTVGDLYPGVRATVHDVPDVAVVKGDHRMAELIEAAVRDHERAPEDGLSVPLDDLILHVDADACAHAQRTARSLRAPHNVQRRVFVHEMLEALATDRAEQYERMIEEPLEALIADSGGVPGWLKELNEDAEETPLLDEADMKLAKAELWQLPPVRKAIDELWPELTPQALLTELFADRDALARLGATAGFSPSETGLLYREPGEADWTVEDVPLLDEAAEWLGHDDPAERARQRAAAARRAEEERYAAEVIQMTEGWWTSLLDASDIADRHHDDGPHRTTAQRAAADRRWAYGHVIVDEAQELSEMAWRTVMRRVPTRSITVVGDTAQTGSPAGARGWGDMLDRYVPGRWREQRLMVNYRTPAAIMDVAADVLASVDPSQTPPAPVRDDGPPPRAVRADPGALPGLVAEEFAAIATGRDGEGRLAVISSLARHAAVRAALPEAPAGATPEALDAPVVVLTAEESKGLEFDAVIVVDPAGITTERPRGGHDLYVAVTRATRRLTVVHDGDLPASLARLSS</sequence>
<dbReference type="InterPro" id="IPR000212">
    <property type="entry name" value="DNA_helicase_UvrD/REP"/>
</dbReference>
<proteinExistence type="predicted"/>
<accession>A0ABV9U908</accession>
<dbReference type="RefSeq" id="WP_378261463.1">
    <property type="nucleotide sequence ID" value="NZ_JBHSIT010000010.1"/>
</dbReference>
<reference evidence="9" key="1">
    <citation type="journal article" date="2019" name="Int. J. Syst. Evol. Microbiol.">
        <title>The Global Catalogue of Microorganisms (GCM) 10K type strain sequencing project: providing services to taxonomists for standard genome sequencing and annotation.</title>
        <authorList>
            <consortium name="The Broad Institute Genomics Platform"/>
            <consortium name="The Broad Institute Genome Sequencing Center for Infectious Disease"/>
            <person name="Wu L."/>
            <person name="Ma J."/>
        </authorList>
    </citation>
    <scope>NUCLEOTIDE SEQUENCE [LARGE SCALE GENOMIC DNA]</scope>
    <source>
        <strain evidence="9">KLKA75</strain>
    </source>
</reference>
<keyword evidence="2 5" id="KW-0378">Hydrolase</keyword>
<feature type="region of interest" description="Disordered" evidence="6">
    <location>
        <begin position="650"/>
        <end position="674"/>
    </location>
</feature>
<comment type="caution">
    <text evidence="8">The sequence shown here is derived from an EMBL/GenBank/DDBJ whole genome shotgun (WGS) entry which is preliminary data.</text>
</comment>
<dbReference type="PANTHER" id="PTHR11070:SF45">
    <property type="entry name" value="DNA 3'-5' HELICASE"/>
    <property type="match status" value="1"/>
</dbReference>
<protein>
    <submittedName>
        <fullName evidence="8">HelD family protein</fullName>
    </submittedName>
</protein>
<dbReference type="EMBL" id="JBHSIT010000010">
    <property type="protein sequence ID" value="MFC4911845.1"/>
    <property type="molecule type" value="Genomic_DNA"/>
</dbReference>
<evidence type="ECO:0000256" key="4">
    <source>
        <dbReference type="ARBA" id="ARBA00022840"/>
    </source>
</evidence>
<dbReference type="InterPro" id="IPR027417">
    <property type="entry name" value="P-loop_NTPase"/>
</dbReference>
<keyword evidence="9" id="KW-1185">Reference proteome</keyword>
<evidence type="ECO:0000313" key="9">
    <source>
        <dbReference type="Proteomes" id="UP001595872"/>
    </source>
</evidence>
<gene>
    <name evidence="8" type="ORF">ACFPCY_31380</name>
</gene>